<dbReference type="InterPro" id="IPR025110">
    <property type="entry name" value="AMP-bd_C"/>
</dbReference>
<feature type="domain" description="AMP-binding enzyme C-terminal" evidence="7">
    <location>
        <begin position="525"/>
        <end position="603"/>
    </location>
</feature>
<protein>
    <submittedName>
        <fullName evidence="9">AMP-dependent synthetase and ligase</fullName>
    </submittedName>
</protein>
<evidence type="ECO:0000259" key="7">
    <source>
        <dbReference type="Pfam" id="PF13193"/>
    </source>
</evidence>
<proteinExistence type="inferred from homology"/>
<dbReference type="Pfam" id="PF00501">
    <property type="entry name" value="AMP-binding"/>
    <property type="match status" value="1"/>
</dbReference>
<dbReference type="Gene3D" id="3.40.50.12780">
    <property type="entry name" value="N-terminal domain of ligase-like"/>
    <property type="match status" value="1"/>
</dbReference>
<dbReference type="InterPro" id="IPR042099">
    <property type="entry name" value="ANL_N_sf"/>
</dbReference>
<keyword evidence="2 9" id="KW-0436">Ligase</keyword>
<keyword evidence="10" id="KW-1185">Reference proteome</keyword>
<dbReference type="GO" id="GO:0006085">
    <property type="term" value="P:acetyl-CoA biosynthetic process"/>
    <property type="evidence" value="ECO:0007669"/>
    <property type="project" value="TreeGrafter"/>
</dbReference>
<organism evidence="9 10">
    <name type="scientific">Thermaerobacter marianensis (strain ATCC 700841 / DSM 12885 / JCM 10246 / 7p75a)</name>
    <dbReference type="NCBI Taxonomy" id="644966"/>
    <lineage>
        <taxon>Bacteria</taxon>
        <taxon>Bacillati</taxon>
        <taxon>Bacillota</taxon>
        <taxon>Clostridia</taxon>
        <taxon>Eubacteriales</taxon>
        <taxon>Clostridiales Family XVII. Incertae Sedis</taxon>
        <taxon>Thermaerobacter</taxon>
    </lineage>
</organism>
<dbReference type="GO" id="GO:0005524">
    <property type="term" value="F:ATP binding"/>
    <property type="evidence" value="ECO:0007669"/>
    <property type="project" value="UniProtKB-KW"/>
</dbReference>
<sequence>MGEGPSGAVPAALSGMNPLVRRRVEEGLEDWEAFWAREARRLPWFRLWDRVFQPDPPSFRWFVGGLTNLAYNALDVHVDRDWGGHAALIALNERGERQVFTYAQLWHRVRQVAAALRGLGLQRGDRVAIYMPTIPEAICTMLACARIGAIHMVVFAGFGSAALAQRIQLAGARVLVTADVTWRKGREVNLWDLAREALASPGCPVERVVVLARSGRDLPLVPGRDMTWDQFLSLAADGSPEVEVMEANEPAFILATSGTTAQPKLVVHSQGPYQVGVYNAATMGFGLRPGDVWWSTSDIGWIVGHGYIVYGPLLVGCTTIAYEGALDYPGPETFYRILEENRVTGVFTAPTAVRMLMAYGTEPARRFDLRSVERVFCAGEVLNPPAWDWLQNQVFGGRVPVIDHWWQTETGAPVIGNPYGIGLLPIKPGSAGIALPGRQVEVRTPEGDPCGPGEKGVLVIPRPFPGLAAGLWGDPERYANDYWGRIPGLYFTGDAATMDEDGYVWFSGRSDELIKIAGHRIGTIEVETAFLRHPAVAEAGVTARPDPVRGEVIVAFIVLKKGHEPSAALRDELVATVRHHLGPVAVIGNVHFVPMLPKTRSGKIMRRVLKAVVLDRDPGDISTIEDEGAVEQARQAWQAMQASIGAEAEAAGR</sequence>
<dbReference type="AlphaFoldDB" id="E6SGE4"/>
<dbReference type="InterPro" id="IPR000873">
    <property type="entry name" value="AMP-dep_synth/lig_dom"/>
</dbReference>
<feature type="domain" description="Acetyl-coenzyme A synthetase N-terminal" evidence="8">
    <location>
        <begin position="25"/>
        <end position="73"/>
    </location>
</feature>
<gene>
    <name evidence="9" type="ordered locus">Tmar_1483</name>
</gene>
<dbReference type="PANTHER" id="PTHR24095">
    <property type="entry name" value="ACETYL-COENZYME A SYNTHETASE"/>
    <property type="match status" value="1"/>
</dbReference>
<dbReference type="STRING" id="644966.Tmar_1483"/>
<keyword evidence="3" id="KW-0547">Nucleotide-binding</keyword>
<dbReference type="SUPFAM" id="SSF56801">
    <property type="entry name" value="Acetyl-CoA synthetase-like"/>
    <property type="match status" value="1"/>
</dbReference>
<comment type="similarity">
    <text evidence="1">Belongs to the ATP-dependent AMP-binding enzyme family.</text>
</comment>
<feature type="domain" description="AMP-dependent synthetase/ligase" evidence="6">
    <location>
        <begin position="83"/>
        <end position="472"/>
    </location>
</feature>
<dbReference type="Pfam" id="PF13193">
    <property type="entry name" value="AMP-binding_C"/>
    <property type="match status" value="1"/>
</dbReference>
<dbReference type="InterPro" id="IPR045851">
    <property type="entry name" value="AMP-bd_C_sf"/>
</dbReference>
<evidence type="ECO:0000259" key="6">
    <source>
        <dbReference type="Pfam" id="PF00501"/>
    </source>
</evidence>
<dbReference type="KEGG" id="tmr:Tmar_1483"/>
<reference evidence="9 10" key="1">
    <citation type="journal article" date="2010" name="Stand. Genomic Sci.">
        <title>Complete genome sequence of Thermaerobacter marianensis type strain (7p75a).</title>
        <authorList>
            <person name="Han C."/>
            <person name="Gu W."/>
            <person name="Zhang X."/>
            <person name="Lapidus A."/>
            <person name="Nolan M."/>
            <person name="Copeland A."/>
            <person name="Lucas S."/>
            <person name="Del Rio T.G."/>
            <person name="Tice H."/>
            <person name="Cheng J.F."/>
            <person name="Tapia R."/>
            <person name="Goodwin L."/>
            <person name="Pitluck S."/>
            <person name="Pagani I."/>
            <person name="Ivanova N."/>
            <person name="Mavromatis K."/>
            <person name="Mikhailova N."/>
            <person name="Pati A."/>
            <person name="Chen A."/>
            <person name="Palaniappan K."/>
            <person name="Land M."/>
            <person name="Hauser L."/>
            <person name="Chang Y.J."/>
            <person name="Jeffries C.D."/>
            <person name="Schneider S."/>
            <person name="Rohde M."/>
            <person name="Goker M."/>
            <person name="Pukall R."/>
            <person name="Woyke T."/>
            <person name="Bristow J."/>
            <person name="Eisen J.A."/>
            <person name="Markowitz V."/>
            <person name="Hugenholtz P."/>
            <person name="Kyrpides N.C."/>
            <person name="Klenk H.P."/>
            <person name="Detter J.C."/>
        </authorList>
    </citation>
    <scope>NUCLEOTIDE SEQUENCE [LARGE SCALE GENOMIC DNA]</scope>
    <source>
        <strain evidence="10">ATCC 700841 / DSM 12885 / JCM 10246 / 7p75a</strain>
    </source>
</reference>
<name>E6SGE4_THEM7</name>
<dbReference type="Gene3D" id="3.30.300.30">
    <property type="match status" value="1"/>
</dbReference>
<evidence type="ECO:0000256" key="1">
    <source>
        <dbReference type="ARBA" id="ARBA00006432"/>
    </source>
</evidence>
<evidence type="ECO:0000256" key="3">
    <source>
        <dbReference type="ARBA" id="ARBA00022741"/>
    </source>
</evidence>
<evidence type="ECO:0000256" key="5">
    <source>
        <dbReference type="ARBA" id="ARBA00022990"/>
    </source>
</evidence>
<dbReference type="NCBIfam" id="NF001208">
    <property type="entry name" value="PRK00174.1"/>
    <property type="match status" value="1"/>
</dbReference>
<evidence type="ECO:0000256" key="4">
    <source>
        <dbReference type="ARBA" id="ARBA00022840"/>
    </source>
</evidence>
<evidence type="ECO:0000259" key="8">
    <source>
        <dbReference type="Pfam" id="PF16177"/>
    </source>
</evidence>
<evidence type="ECO:0000313" key="10">
    <source>
        <dbReference type="Proteomes" id="UP000008915"/>
    </source>
</evidence>
<keyword evidence="4" id="KW-0067">ATP-binding</keyword>
<reference evidence="10" key="2">
    <citation type="journal article" date="2010" name="Stand. Genomic Sci.">
        <title>Complete genome sequence of Thermaerobacter marianensis type strain (7p75aT).</title>
        <authorList>
            <person name="Han C."/>
            <person name="Gu W."/>
            <person name="Zhang X."/>
            <person name="Lapidus A."/>
            <person name="Nolan M."/>
            <person name="Copeland A."/>
            <person name="Lucas S."/>
            <person name="Glavina Del Rio T."/>
            <person name="Tice H."/>
            <person name="Cheng J."/>
            <person name="Tapia R."/>
            <person name="Goodwin L."/>
            <person name="Pitluck S."/>
            <person name="Pagani I."/>
            <person name="Ivanova N."/>
            <person name="Mavromatis K."/>
            <person name="Mikhailova N."/>
            <person name="Pati A."/>
            <person name="Chen A."/>
            <person name="Palaniappan K."/>
            <person name="Land M."/>
            <person name="Hauser L."/>
            <person name="Chang Y."/>
            <person name="Jeffries C."/>
            <person name="Schneider S."/>
            <person name="Rohde M."/>
            <person name="Goker M."/>
            <person name="Pukall R."/>
            <person name="Woyke T."/>
            <person name="Bristow J."/>
            <person name="Eisen J."/>
            <person name="Markowitz V."/>
            <person name="Hugenholtz P."/>
            <person name="Kyrpides N."/>
            <person name="Klenk H."/>
            <person name="Detter J."/>
        </authorList>
    </citation>
    <scope>NUCLEOTIDE SEQUENCE [LARGE SCALE GENOMIC DNA]</scope>
    <source>
        <strain evidence="10">ATCC 700841 / DSM 12885 / JCM 10246 / 7p75a</strain>
    </source>
</reference>
<dbReference type="InterPro" id="IPR032387">
    <property type="entry name" value="ACAS_N"/>
</dbReference>
<dbReference type="GO" id="GO:0003987">
    <property type="term" value="F:acetate-CoA ligase activity"/>
    <property type="evidence" value="ECO:0007669"/>
    <property type="project" value="TreeGrafter"/>
</dbReference>
<evidence type="ECO:0000313" key="9">
    <source>
        <dbReference type="EMBL" id="ADU51596.1"/>
    </source>
</evidence>
<dbReference type="EMBL" id="CP002344">
    <property type="protein sequence ID" value="ADU51596.1"/>
    <property type="molecule type" value="Genomic_DNA"/>
</dbReference>
<evidence type="ECO:0000256" key="2">
    <source>
        <dbReference type="ARBA" id="ARBA00022598"/>
    </source>
</evidence>
<dbReference type="Pfam" id="PF16177">
    <property type="entry name" value="ACAS_N"/>
    <property type="match status" value="1"/>
</dbReference>
<dbReference type="RefSeq" id="WP_013495900.1">
    <property type="nucleotide sequence ID" value="NC_014831.1"/>
</dbReference>
<accession>E6SGE4</accession>
<dbReference type="Proteomes" id="UP000008915">
    <property type="component" value="Chromosome"/>
</dbReference>
<dbReference type="PANTHER" id="PTHR24095:SF232">
    <property type="entry name" value="ACETYL-COENZYME A SYNTHETASE"/>
    <property type="match status" value="1"/>
</dbReference>
<dbReference type="eggNOG" id="COG0365">
    <property type="taxonomic scope" value="Bacteria"/>
</dbReference>
<keyword evidence="5" id="KW-0007">Acetylation</keyword>
<dbReference type="HOGENOM" id="CLU_000022_3_6_9"/>